<protein>
    <recommendedName>
        <fullName evidence="3">DUF86 domain-containing protein</fullName>
    </recommendedName>
</protein>
<keyword evidence="2" id="KW-1185">Reference proteome</keyword>
<evidence type="ECO:0008006" key="3">
    <source>
        <dbReference type="Google" id="ProtNLM"/>
    </source>
</evidence>
<dbReference type="EMBL" id="QGMZ01000014">
    <property type="protein sequence ID" value="PWR74907.1"/>
    <property type="molecule type" value="Genomic_DNA"/>
</dbReference>
<evidence type="ECO:0000313" key="2">
    <source>
        <dbReference type="Proteomes" id="UP000245934"/>
    </source>
</evidence>
<comment type="caution">
    <text evidence="1">The sequence shown here is derived from an EMBL/GenBank/DDBJ whole genome shotgun (WGS) entry which is preliminary data.</text>
</comment>
<accession>A0A2V2NEU4</accession>
<organism evidence="1 2">
    <name type="scientific">Methanospirillum stamsii</name>
    <dbReference type="NCBI Taxonomy" id="1277351"/>
    <lineage>
        <taxon>Archaea</taxon>
        <taxon>Methanobacteriati</taxon>
        <taxon>Methanobacteriota</taxon>
        <taxon>Stenosarchaea group</taxon>
        <taxon>Methanomicrobia</taxon>
        <taxon>Methanomicrobiales</taxon>
        <taxon>Methanospirillaceae</taxon>
        <taxon>Methanospirillum</taxon>
    </lineage>
</organism>
<proteinExistence type="predicted"/>
<reference evidence="1 2" key="1">
    <citation type="submission" date="2018-05" db="EMBL/GenBank/DDBJ databases">
        <title>Draft genome of Methanospirillum stamsii Pt1.</title>
        <authorList>
            <person name="Dueholm M.S."/>
            <person name="Nielsen P.H."/>
            <person name="Bakmann L.F."/>
            <person name="Otzen D.E."/>
        </authorList>
    </citation>
    <scope>NUCLEOTIDE SEQUENCE [LARGE SCALE GENOMIC DNA]</scope>
    <source>
        <strain evidence="1 2">Pt1</strain>
    </source>
</reference>
<name>A0A2V2NEU4_9EURY</name>
<gene>
    <name evidence="1" type="ORF">DLD82_06675</name>
</gene>
<sequence length="70" mass="8131">MIFRRMAGETKFFSPIIDDLNECLKAKWQSLVIHAYFKADVRLIYKTASRDIGKIRPNIQSIVDELSIKS</sequence>
<dbReference type="Proteomes" id="UP000245934">
    <property type="component" value="Unassembled WGS sequence"/>
</dbReference>
<dbReference type="AlphaFoldDB" id="A0A2V2NEU4"/>
<evidence type="ECO:0000313" key="1">
    <source>
        <dbReference type="EMBL" id="PWR74907.1"/>
    </source>
</evidence>